<dbReference type="AlphaFoldDB" id="A0A9P1CGL5"/>
<dbReference type="EMBL" id="CAMXCT010001458">
    <property type="protein sequence ID" value="CAI3990299.1"/>
    <property type="molecule type" value="Genomic_DNA"/>
</dbReference>
<keyword evidence="4" id="KW-1185">Reference proteome</keyword>
<sequence length="137" mass="15075">MVFGGYESHGVCPGFVGKEEEMQQKGTRPCAARWLQMDDEMLWQRTAGGPYLCQRPAEARPVADSLALPSMKGERRSCAHDVVNGRSWRASLSNICFAADAPTWCKDVHSCEGFWGSVAMGKCCPGVRLMDGEVLME</sequence>
<dbReference type="EMBL" id="CAMXCT030001458">
    <property type="protein sequence ID" value="CAL4777611.1"/>
    <property type="molecule type" value="Genomic_DNA"/>
</dbReference>
<dbReference type="EMBL" id="CAMXCT030001458">
    <property type="protein sequence ID" value="CAL4777620.1"/>
    <property type="molecule type" value="Genomic_DNA"/>
</dbReference>
<protein>
    <submittedName>
        <fullName evidence="2">Uncharacterized protein</fullName>
    </submittedName>
</protein>
<evidence type="ECO:0000313" key="3">
    <source>
        <dbReference type="EMBL" id="CAL1143674.1"/>
    </source>
</evidence>
<dbReference type="EMBL" id="CAMXCT020001458">
    <property type="protein sequence ID" value="CAL1143683.1"/>
    <property type="molecule type" value="Genomic_DNA"/>
</dbReference>
<dbReference type="EMBL" id="CAMXCT010001458">
    <property type="protein sequence ID" value="CAI3990308.1"/>
    <property type="molecule type" value="Genomic_DNA"/>
</dbReference>
<reference evidence="2" key="1">
    <citation type="submission" date="2022-10" db="EMBL/GenBank/DDBJ databases">
        <authorList>
            <person name="Chen Y."/>
            <person name="Dougan E. K."/>
            <person name="Chan C."/>
            <person name="Rhodes N."/>
            <person name="Thang M."/>
        </authorList>
    </citation>
    <scope>NUCLEOTIDE SEQUENCE</scope>
</reference>
<accession>A0A9P1CGL5</accession>
<evidence type="ECO:0000313" key="2">
    <source>
        <dbReference type="EMBL" id="CAI3990308.1"/>
    </source>
</evidence>
<comment type="caution">
    <text evidence="2">The sequence shown here is derived from an EMBL/GenBank/DDBJ whole genome shotgun (WGS) entry which is preliminary data.</text>
</comment>
<evidence type="ECO:0000313" key="1">
    <source>
        <dbReference type="EMBL" id="CAI3990299.1"/>
    </source>
</evidence>
<evidence type="ECO:0000313" key="4">
    <source>
        <dbReference type="Proteomes" id="UP001152797"/>
    </source>
</evidence>
<organism evidence="2">
    <name type="scientific">Cladocopium goreaui</name>
    <dbReference type="NCBI Taxonomy" id="2562237"/>
    <lineage>
        <taxon>Eukaryota</taxon>
        <taxon>Sar</taxon>
        <taxon>Alveolata</taxon>
        <taxon>Dinophyceae</taxon>
        <taxon>Suessiales</taxon>
        <taxon>Symbiodiniaceae</taxon>
        <taxon>Cladocopium</taxon>
    </lineage>
</organism>
<gene>
    <name evidence="1" type="ORF">C1SCF055_LOCUS17298</name>
    <name evidence="2" type="ORF">C1SCF055_LOCUS17307</name>
</gene>
<dbReference type="Proteomes" id="UP001152797">
    <property type="component" value="Unassembled WGS sequence"/>
</dbReference>
<dbReference type="EMBL" id="CAMXCT020001458">
    <property type="protein sequence ID" value="CAL1143674.1"/>
    <property type="molecule type" value="Genomic_DNA"/>
</dbReference>
<reference evidence="3" key="2">
    <citation type="submission" date="2024-04" db="EMBL/GenBank/DDBJ databases">
        <authorList>
            <person name="Chen Y."/>
            <person name="Shah S."/>
            <person name="Dougan E. K."/>
            <person name="Thang M."/>
            <person name="Chan C."/>
        </authorList>
    </citation>
    <scope>NUCLEOTIDE SEQUENCE [LARGE SCALE GENOMIC DNA]</scope>
</reference>
<name>A0A9P1CGL5_9DINO</name>
<proteinExistence type="predicted"/>